<protein>
    <submittedName>
        <fullName evidence="1">Uncharacterized protein</fullName>
    </submittedName>
</protein>
<gene>
    <name evidence="1" type="ORF">LX32DRAFT_673628</name>
</gene>
<accession>A0AAD9LZF1</accession>
<evidence type="ECO:0000313" key="1">
    <source>
        <dbReference type="EMBL" id="KAK2028256.1"/>
    </source>
</evidence>
<dbReference type="EMBL" id="MU842881">
    <property type="protein sequence ID" value="KAK2028256.1"/>
    <property type="molecule type" value="Genomic_DNA"/>
</dbReference>
<dbReference type="PANTHER" id="PTHR35186">
    <property type="entry name" value="ANK_REP_REGION DOMAIN-CONTAINING PROTEIN"/>
    <property type="match status" value="1"/>
</dbReference>
<dbReference type="PANTHER" id="PTHR35186:SF4">
    <property type="entry name" value="PRION-INHIBITION AND PROPAGATION HELO DOMAIN-CONTAINING PROTEIN"/>
    <property type="match status" value="1"/>
</dbReference>
<evidence type="ECO:0000313" key="2">
    <source>
        <dbReference type="Proteomes" id="UP001232148"/>
    </source>
</evidence>
<dbReference type="Proteomes" id="UP001232148">
    <property type="component" value="Unassembled WGS sequence"/>
</dbReference>
<comment type="caution">
    <text evidence="1">The sequence shown here is derived from an EMBL/GenBank/DDBJ whole genome shotgun (WGS) entry which is preliminary data.</text>
</comment>
<keyword evidence="2" id="KW-1185">Reference proteome</keyword>
<name>A0AAD9LZF1_9PEZI</name>
<organism evidence="1 2">
    <name type="scientific">Colletotrichum zoysiae</name>
    <dbReference type="NCBI Taxonomy" id="1216348"/>
    <lineage>
        <taxon>Eukaryota</taxon>
        <taxon>Fungi</taxon>
        <taxon>Dikarya</taxon>
        <taxon>Ascomycota</taxon>
        <taxon>Pezizomycotina</taxon>
        <taxon>Sordariomycetes</taxon>
        <taxon>Hypocreomycetidae</taxon>
        <taxon>Glomerellales</taxon>
        <taxon>Glomerellaceae</taxon>
        <taxon>Colletotrichum</taxon>
        <taxon>Colletotrichum graminicola species complex</taxon>
    </lineage>
</organism>
<reference evidence="1" key="1">
    <citation type="submission" date="2021-06" db="EMBL/GenBank/DDBJ databases">
        <title>Comparative genomics, transcriptomics and evolutionary studies reveal genomic signatures of adaptation to plant cell wall in hemibiotrophic fungi.</title>
        <authorList>
            <consortium name="DOE Joint Genome Institute"/>
            <person name="Baroncelli R."/>
            <person name="Diaz J.F."/>
            <person name="Benocci T."/>
            <person name="Peng M."/>
            <person name="Battaglia E."/>
            <person name="Haridas S."/>
            <person name="Andreopoulos W."/>
            <person name="Labutti K."/>
            <person name="Pangilinan J."/>
            <person name="Floch G.L."/>
            <person name="Makela M.R."/>
            <person name="Henrissat B."/>
            <person name="Grigoriev I.V."/>
            <person name="Crouch J.A."/>
            <person name="De Vries R.P."/>
            <person name="Sukno S.A."/>
            <person name="Thon M.R."/>
        </authorList>
    </citation>
    <scope>NUCLEOTIDE SEQUENCE</scope>
    <source>
        <strain evidence="1">MAFF235873</strain>
    </source>
</reference>
<dbReference type="AlphaFoldDB" id="A0AAD9LZF1"/>
<sequence>MAELPLAVLGVVPLILNTYKQVHGKLNLFRHCSKEVKKVHKVLGIQRQLFANECRLWLRFVQEDDKVASEMASDAENKGWEDPDLEALLQSRLKDNYKAWLEICADICGQIKRLEENLGNFNLMNEVRNKDGILKKTLKRTQDGARIAFKATDFETTIEKLRSSNSELKGLREQISELHNPKACASIQVKASKKGEWASLIRIRRASKALHEALVRAWNCGHPSHMGHAVKLFIETYRVDGEVQLSLAIVCRTYVGDLVQSRLVQLEVRSQNLEWMEPLQQVPTPGDSQFTPRKRLKAVFEERTVETSIQAPLHTELGNSDSITSSRSTIHGSCNLGSSQDMCRELTQQLKASCLGHIDIRSEEAFRHLFYLAKTCFCGGFHTSSECHKAVTMDEVLDESSRDFFSTVDRLKLAHSLVLAFWKLQDLAFFRTDQEEDLSQALRSIHVGVEFAQMNSMEGVQSFSDCPAPYQPTEDERLLYGISNLSLHSLGVALLQIERWIRVEPREVLVVRKMASRTSSLGPRYQEITKKCLRCDFGHGSDLAKPRLQEAVYGSVVVELEKMISSLDLSED</sequence>
<proteinExistence type="predicted"/>